<organism evidence="2 3">
    <name type="scientific">Smittium mucronatum</name>
    <dbReference type="NCBI Taxonomy" id="133383"/>
    <lineage>
        <taxon>Eukaryota</taxon>
        <taxon>Fungi</taxon>
        <taxon>Fungi incertae sedis</taxon>
        <taxon>Zoopagomycota</taxon>
        <taxon>Kickxellomycotina</taxon>
        <taxon>Harpellomycetes</taxon>
        <taxon>Harpellales</taxon>
        <taxon>Legeriomycetaceae</taxon>
        <taxon>Smittium</taxon>
    </lineage>
</organism>
<reference evidence="2 3" key="1">
    <citation type="journal article" date="2016" name="Mol. Biol. Evol.">
        <title>Genome-Wide Survey of Gut Fungi (Harpellales) Reveals the First Horizontally Transferred Ubiquitin Gene from a Mosquito Host.</title>
        <authorList>
            <person name="Wang Y."/>
            <person name="White M.M."/>
            <person name="Kvist S."/>
            <person name="Moncalvo J.M."/>
        </authorList>
    </citation>
    <scope>NUCLEOTIDE SEQUENCE [LARGE SCALE GENOMIC DNA]</scope>
    <source>
        <strain evidence="2 3">ALG-7-W6</strain>
    </source>
</reference>
<feature type="region of interest" description="Disordered" evidence="1">
    <location>
        <begin position="320"/>
        <end position="343"/>
    </location>
</feature>
<feature type="region of interest" description="Disordered" evidence="1">
    <location>
        <begin position="385"/>
        <end position="409"/>
    </location>
</feature>
<protein>
    <submittedName>
        <fullName evidence="2">Uncharacterized protein</fullName>
    </submittedName>
</protein>
<name>A0A1R0H189_9FUNG</name>
<evidence type="ECO:0000313" key="3">
    <source>
        <dbReference type="Proteomes" id="UP000187455"/>
    </source>
</evidence>
<accession>A0A1R0H189</accession>
<sequence length="409" mass="47296">MEDKDMAVNLPSGDFLWRYGGYVPEYDPETIDSSIEANDGFKDNIPPDRFCDIIRLYTLFRKICVFLNDRGLKHPSHEIFIDYKFDFLASKLSNMDEYLGNKYDKTIFSKPLKIFESKTGIDLVRATEYSSISYIAFQMYNCCVIFLHQSELSKHAYVDADPRRVKSSKMICLKKAIEITRLTNWKISNVPITLRSSSVTPWKMCGAVILLNLCFFKDYNDFDFTNRIYDDLLQGSLKSSEHAYTLENLFSILKISHSIKRTAFLKNKNYVDLHEIMAEFSVAPNDIDPWIVPRYSTFFKFPCCLKSNYNTLDISEYLHSNGNKRDKSPSRGTKNFSDSDNESDDLENIEFLSLQFSDISIGQKSHEKVSPIRLRDREFDFEGSLENRSSMSTSTLGSENHIPKKSKCS</sequence>
<gene>
    <name evidence="2" type="ORF">AYI68_g2962</name>
</gene>
<dbReference type="Proteomes" id="UP000187455">
    <property type="component" value="Unassembled WGS sequence"/>
</dbReference>
<comment type="caution">
    <text evidence="2">The sequence shown here is derived from an EMBL/GenBank/DDBJ whole genome shotgun (WGS) entry which is preliminary data.</text>
</comment>
<dbReference type="OrthoDB" id="5545378at2759"/>
<dbReference type="CDD" id="cd12148">
    <property type="entry name" value="fungal_TF_MHR"/>
    <property type="match status" value="1"/>
</dbReference>
<feature type="compositionally biased region" description="Polar residues" evidence="1">
    <location>
        <begin position="386"/>
        <end position="398"/>
    </location>
</feature>
<evidence type="ECO:0000313" key="2">
    <source>
        <dbReference type="EMBL" id="OLY82909.1"/>
    </source>
</evidence>
<evidence type="ECO:0000256" key="1">
    <source>
        <dbReference type="SAM" id="MobiDB-lite"/>
    </source>
</evidence>
<proteinExistence type="predicted"/>
<dbReference type="AlphaFoldDB" id="A0A1R0H189"/>
<keyword evidence="3" id="KW-1185">Reference proteome</keyword>
<dbReference type="EMBL" id="LSSL01001181">
    <property type="protein sequence ID" value="OLY82909.1"/>
    <property type="molecule type" value="Genomic_DNA"/>
</dbReference>